<name>A0A329LUV0_9BACL</name>
<protein>
    <submittedName>
        <fullName evidence="1">Uncharacterized protein</fullName>
    </submittedName>
</protein>
<dbReference type="EMBL" id="QMFB01000038">
    <property type="protein sequence ID" value="RAV11228.1"/>
    <property type="molecule type" value="Genomic_DNA"/>
</dbReference>
<evidence type="ECO:0000313" key="1">
    <source>
        <dbReference type="EMBL" id="RAV11228.1"/>
    </source>
</evidence>
<dbReference type="AlphaFoldDB" id="A0A329LUV0"/>
<comment type="caution">
    <text evidence="1">The sequence shown here is derived from an EMBL/GenBank/DDBJ whole genome shotgun (WGS) entry which is preliminary data.</text>
</comment>
<proteinExistence type="predicted"/>
<evidence type="ECO:0000313" key="2">
    <source>
        <dbReference type="Proteomes" id="UP000250369"/>
    </source>
</evidence>
<reference evidence="1 2" key="1">
    <citation type="journal article" date="2009" name="Int. J. Syst. Evol. Microbiol.">
        <title>Paenibacillus contaminans sp. nov., isolated from a contaminated laboratory plate.</title>
        <authorList>
            <person name="Chou J.H."/>
            <person name="Lee J.H."/>
            <person name="Lin M.C."/>
            <person name="Chang P.S."/>
            <person name="Arun A.B."/>
            <person name="Young C.C."/>
            <person name="Chen W.M."/>
        </authorList>
    </citation>
    <scope>NUCLEOTIDE SEQUENCE [LARGE SCALE GENOMIC DNA]</scope>
    <source>
        <strain evidence="1 2">CKOBP-6</strain>
    </source>
</reference>
<dbReference type="Proteomes" id="UP000250369">
    <property type="component" value="Unassembled WGS sequence"/>
</dbReference>
<sequence>MLFREVLFADYQTVLMHFIMSMAVALLFKEMNWFPFVSYTDKWHIDETAPFDMQTDRLTERLLEVTDRSGAYTVRLEWHPEFDPDGGFHVFLFKKTEYKLEVFGTVREDVVISNLYHKDTRDFQQLRRYLEECIYLVNLLSTDYVKWKEKFRGKTVTEAPYLYCLVGNIVNYRLYGEDKEPRKGVKVFSAGTKVYCFPPLWGDGYESIKVIGKPKDSAKLITVIIDAKHVTNWRLQKVYNSYVVRTMLGNGGWKMKQEAKAIIENMVKWLPERTEQAGI</sequence>
<gene>
    <name evidence="1" type="ORF">DQG23_36455</name>
</gene>
<accession>A0A329LUV0</accession>
<organism evidence="1 2">
    <name type="scientific">Paenibacillus contaminans</name>
    <dbReference type="NCBI Taxonomy" id="450362"/>
    <lineage>
        <taxon>Bacteria</taxon>
        <taxon>Bacillati</taxon>
        <taxon>Bacillota</taxon>
        <taxon>Bacilli</taxon>
        <taxon>Bacillales</taxon>
        <taxon>Paenibacillaceae</taxon>
        <taxon>Paenibacillus</taxon>
    </lineage>
</organism>
<keyword evidence="2" id="KW-1185">Reference proteome</keyword>